<accession>A0AA36B3M3</accession>
<reference evidence="1" key="1">
    <citation type="submission" date="2023-08" db="EMBL/GenBank/DDBJ databases">
        <authorList>
            <person name="Alioto T."/>
            <person name="Alioto T."/>
            <person name="Gomez Garrido J."/>
        </authorList>
    </citation>
    <scope>NUCLEOTIDE SEQUENCE</scope>
</reference>
<dbReference type="Proteomes" id="UP001162480">
    <property type="component" value="Chromosome 8"/>
</dbReference>
<organism evidence="1 2">
    <name type="scientific">Octopus vulgaris</name>
    <name type="common">Common octopus</name>
    <dbReference type="NCBI Taxonomy" id="6645"/>
    <lineage>
        <taxon>Eukaryota</taxon>
        <taxon>Metazoa</taxon>
        <taxon>Spiralia</taxon>
        <taxon>Lophotrochozoa</taxon>
        <taxon>Mollusca</taxon>
        <taxon>Cephalopoda</taxon>
        <taxon>Coleoidea</taxon>
        <taxon>Octopodiformes</taxon>
        <taxon>Octopoda</taxon>
        <taxon>Incirrata</taxon>
        <taxon>Octopodidae</taxon>
        <taxon>Octopus</taxon>
    </lineage>
</organism>
<dbReference type="AlphaFoldDB" id="A0AA36B3M3"/>
<name>A0AA36B3M3_OCTVU</name>
<protein>
    <submittedName>
        <fullName evidence="1">Uncharacterized protein</fullName>
    </submittedName>
</protein>
<evidence type="ECO:0000313" key="1">
    <source>
        <dbReference type="EMBL" id="CAI9727300.1"/>
    </source>
</evidence>
<dbReference type="PANTHER" id="PTHR37383">
    <property type="entry name" value="OS01G0694200 PROTEIN"/>
    <property type="match status" value="1"/>
</dbReference>
<sequence length="562" mass="65306">MGKPTKSNRAVDYRLYILVADSSQHYTKYSLYAVFRASTRRLLRRSNANRENTGNEDIIDIYNNNIHSDTNTRNKSNNTNNVTQLKSNKLLILHNSIIKLNKKPTKSNRAVDYRLYILVADNDWKFHYLHTCGNSDKAIINDVSFYYAFSIVSKFSTKTPLAALPHDFTIKCFWNLGTSALSQARLFFLKRKPTKSNRAVDYRLYILVADNDWKFHYLHTCGNSDKAIINDVSFYYAFSIVSEFSTKTPLAALPHDFTIKYLWNLGTSALSQARLFFLKRSNANRENTGNEDIIDIYNNNIHSDTNTSNNSNNTNNVTQLKSNKLLILHNSIIKLNKKPTKSNRVVDYKLYILVADNDWKFHYLHTCGNSDKAIINDVSFYYTFSIVNFDKQIKKKKNTVRIPYGIVYCEEFQTKKPTKSNRAVDYRLYILVADNDWKFHYLHTCGYSDKAIINDVSFYYTFSIVSEFSTKTPFAALPHDFTIKCFWNLGTSALSRARLFFLKRKPTKSNRAVDYRLYILVADNDWKFHYLHTCGNSDKAIINDVSFYYAFSIETNEIKQSC</sequence>
<evidence type="ECO:0000313" key="2">
    <source>
        <dbReference type="Proteomes" id="UP001162480"/>
    </source>
</evidence>
<keyword evidence="2" id="KW-1185">Reference proteome</keyword>
<gene>
    <name evidence="1" type="ORF">OCTVUL_1B020904</name>
</gene>
<proteinExistence type="predicted"/>
<dbReference type="EMBL" id="OX597821">
    <property type="protein sequence ID" value="CAI9727300.1"/>
    <property type="molecule type" value="Genomic_DNA"/>
</dbReference>
<dbReference type="PANTHER" id="PTHR37383:SF1">
    <property type="entry name" value="OS01G0694200 PROTEIN"/>
    <property type="match status" value="1"/>
</dbReference>